<reference evidence="2" key="1">
    <citation type="journal article" date="2021" name="Proc. Natl. Acad. Sci. U.S.A.">
        <title>A Catalog of Tens of Thousands of Viruses from Human Metagenomes Reveals Hidden Associations with Chronic Diseases.</title>
        <authorList>
            <person name="Tisza M.J."/>
            <person name="Buck C.B."/>
        </authorList>
    </citation>
    <scope>NUCLEOTIDE SEQUENCE</scope>
    <source>
        <strain evidence="2">CtTic26</strain>
    </source>
</reference>
<dbReference type="CDD" id="cd00085">
    <property type="entry name" value="HNHc"/>
    <property type="match status" value="1"/>
</dbReference>
<dbReference type="Pfam" id="PF01844">
    <property type="entry name" value="HNH"/>
    <property type="match status" value="1"/>
</dbReference>
<evidence type="ECO:0000259" key="1">
    <source>
        <dbReference type="SMART" id="SM00507"/>
    </source>
</evidence>
<accession>A0A8S5LEW1</accession>
<dbReference type="GO" id="GO:0008270">
    <property type="term" value="F:zinc ion binding"/>
    <property type="evidence" value="ECO:0007669"/>
    <property type="project" value="InterPro"/>
</dbReference>
<protein>
    <submittedName>
        <fullName evidence="2">NinG recombination protein</fullName>
    </submittedName>
</protein>
<dbReference type="SMART" id="SM00507">
    <property type="entry name" value="HNHc"/>
    <property type="match status" value="1"/>
</dbReference>
<organism evidence="2">
    <name type="scientific">Siphoviridae sp. ctTic26</name>
    <dbReference type="NCBI Taxonomy" id="2823583"/>
    <lineage>
        <taxon>Viruses</taxon>
        <taxon>Duplodnaviria</taxon>
        <taxon>Heunggongvirae</taxon>
        <taxon>Uroviricota</taxon>
        <taxon>Caudoviricetes</taxon>
    </lineage>
</organism>
<feature type="domain" description="HNH nuclease" evidence="1">
    <location>
        <begin position="77"/>
        <end position="128"/>
    </location>
</feature>
<proteinExistence type="predicted"/>
<sequence length="146" mass="16935">MRLFAAERLALRYRLGEKVGKDLEKECVDVLKNINTTPIQKKAARILLNLKHGKEKTNDIIEKFAIVNDRNDGLVARWRKKVIERDKICQDCGSKNNLEVHHISFWSDDPVNRINIDNGITLCKKCHAERHPENYEFIISKGAKKK</sequence>
<dbReference type="Gene3D" id="1.10.30.50">
    <property type="match status" value="1"/>
</dbReference>
<dbReference type="GO" id="GO:0004519">
    <property type="term" value="F:endonuclease activity"/>
    <property type="evidence" value="ECO:0007669"/>
    <property type="project" value="InterPro"/>
</dbReference>
<name>A0A8S5LEW1_9CAUD</name>
<dbReference type="InterPro" id="IPR003615">
    <property type="entry name" value="HNH_nuc"/>
</dbReference>
<dbReference type="EMBL" id="BK014701">
    <property type="protein sequence ID" value="DAD68401.1"/>
    <property type="molecule type" value="Genomic_DNA"/>
</dbReference>
<dbReference type="GO" id="GO:0003676">
    <property type="term" value="F:nucleic acid binding"/>
    <property type="evidence" value="ECO:0007669"/>
    <property type="project" value="InterPro"/>
</dbReference>
<dbReference type="InterPro" id="IPR002711">
    <property type="entry name" value="HNH"/>
</dbReference>
<evidence type="ECO:0000313" key="2">
    <source>
        <dbReference type="EMBL" id="DAD68401.1"/>
    </source>
</evidence>